<reference evidence="1" key="1">
    <citation type="journal article" date="2023" name="G3 (Bethesda)">
        <title>A reference genome for the long-term kleptoplast-retaining sea slug Elysia crispata morphotype clarki.</title>
        <authorList>
            <person name="Eastman K.E."/>
            <person name="Pendleton A.L."/>
            <person name="Shaikh M.A."/>
            <person name="Suttiyut T."/>
            <person name="Ogas R."/>
            <person name="Tomko P."/>
            <person name="Gavelis G."/>
            <person name="Widhalm J.R."/>
            <person name="Wisecaver J.H."/>
        </authorList>
    </citation>
    <scope>NUCLEOTIDE SEQUENCE</scope>
    <source>
        <strain evidence="1">ECLA1</strain>
    </source>
</reference>
<dbReference type="AlphaFoldDB" id="A0AAE0YFK6"/>
<accession>A0AAE0YFK6</accession>
<dbReference type="Proteomes" id="UP001283361">
    <property type="component" value="Unassembled WGS sequence"/>
</dbReference>
<protein>
    <submittedName>
        <fullName evidence="1">Uncharacterized protein</fullName>
    </submittedName>
</protein>
<sequence length="198" mass="22196">MQITTASDVPILRFLYPIKPFLHTLAATMLLYPATVHYVVVNTSIPPAIQDSDAEDYVKRARGIGALRSLSVYTAIWCQARAKRRPVCSYLRQTKICHVASGLTLEVDFSMSGQFKHCGSGELIWSEVMREPEIYVSALFPISQKNFSPRGQTISVVHQQKTEIPRVKCVTGCVCPQRLLTCPLTQTKNFEACLRFVS</sequence>
<gene>
    <name evidence="1" type="ORF">RRG08_064075</name>
</gene>
<comment type="caution">
    <text evidence="1">The sequence shown here is derived from an EMBL/GenBank/DDBJ whole genome shotgun (WGS) entry which is preliminary data.</text>
</comment>
<evidence type="ECO:0000313" key="2">
    <source>
        <dbReference type="Proteomes" id="UP001283361"/>
    </source>
</evidence>
<keyword evidence="2" id="KW-1185">Reference proteome</keyword>
<proteinExistence type="predicted"/>
<organism evidence="1 2">
    <name type="scientific">Elysia crispata</name>
    <name type="common">lettuce slug</name>
    <dbReference type="NCBI Taxonomy" id="231223"/>
    <lineage>
        <taxon>Eukaryota</taxon>
        <taxon>Metazoa</taxon>
        <taxon>Spiralia</taxon>
        <taxon>Lophotrochozoa</taxon>
        <taxon>Mollusca</taxon>
        <taxon>Gastropoda</taxon>
        <taxon>Heterobranchia</taxon>
        <taxon>Euthyneura</taxon>
        <taxon>Panpulmonata</taxon>
        <taxon>Sacoglossa</taxon>
        <taxon>Placobranchoidea</taxon>
        <taxon>Plakobranchidae</taxon>
        <taxon>Elysia</taxon>
    </lineage>
</organism>
<name>A0AAE0YFK6_9GAST</name>
<dbReference type="EMBL" id="JAWDGP010006323">
    <property type="protein sequence ID" value="KAK3743223.1"/>
    <property type="molecule type" value="Genomic_DNA"/>
</dbReference>
<evidence type="ECO:0000313" key="1">
    <source>
        <dbReference type="EMBL" id="KAK3743223.1"/>
    </source>
</evidence>